<geneLocation type="plasmid" evidence="1 2">
    <name>pNPUN04</name>
</geneLocation>
<reference evidence="2" key="1">
    <citation type="submission" date="2008-04" db="EMBL/GenBank/DDBJ databases">
        <title>Complete sequence of plasmid 4 of Nostoc punctiforme ATCC 29133.</title>
        <authorList>
            <consortium name="US DOE Joint Genome Institute"/>
            <person name="Copeland A."/>
            <person name="Lucas S."/>
            <person name="Lapidus A."/>
            <person name="Glavina del Rio T."/>
            <person name="Dalin E."/>
            <person name="Tice H."/>
            <person name="Pitluck S."/>
            <person name="Chain P."/>
            <person name="Malfatti S."/>
            <person name="Shin M."/>
            <person name="Vergez L."/>
            <person name="Schmutz J."/>
            <person name="Larimer F."/>
            <person name="Land M."/>
            <person name="Hauser L."/>
            <person name="Kyrpides N."/>
            <person name="Kim E."/>
            <person name="Meeks J.C."/>
            <person name="Elhai J."/>
            <person name="Campbell E.L."/>
            <person name="Thiel T."/>
            <person name="Longmire J."/>
            <person name="Potts M."/>
            <person name="Atlas R."/>
        </authorList>
    </citation>
    <scope>NUCLEOTIDE SEQUENCE [LARGE SCALE GENOMIC DNA]</scope>
    <source>
        <strain evidence="2">ATCC 29133 / PCC 73102</strain>
        <plasmid evidence="2">Plasmid pNPUN04</plasmid>
    </source>
</reference>
<dbReference type="HOGENOM" id="CLU_1711356_0_0_3"/>
<organism evidence="1 2">
    <name type="scientific">Nostoc punctiforme (strain ATCC 29133 / PCC 73102)</name>
    <dbReference type="NCBI Taxonomy" id="63737"/>
    <lineage>
        <taxon>Bacteria</taxon>
        <taxon>Bacillati</taxon>
        <taxon>Cyanobacteriota</taxon>
        <taxon>Cyanophyceae</taxon>
        <taxon>Nostocales</taxon>
        <taxon>Nostocaceae</taxon>
        <taxon>Nostoc</taxon>
    </lineage>
</organism>
<dbReference type="EMBL" id="CP001041">
    <property type="protein sequence ID" value="ACC85428.1"/>
    <property type="molecule type" value="Genomic_DNA"/>
</dbReference>
<evidence type="ECO:0000313" key="2">
    <source>
        <dbReference type="Proteomes" id="UP000001191"/>
    </source>
</evidence>
<dbReference type="Proteomes" id="UP000001191">
    <property type="component" value="Plasmid pNPUN04"/>
</dbReference>
<evidence type="ECO:0000313" key="1">
    <source>
        <dbReference type="EMBL" id="ACC85428.1"/>
    </source>
</evidence>
<dbReference type="KEGG" id="npu:Npun_DR008"/>
<dbReference type="EnsemblBacteria" id="ACC85428">
    <property type="protein sequence ID" value="ACC85428"/>
    <property type="gene ID" value="Npun_DR008"/>
</dbReference>
<sequence length="153" mass="18090">MTNSKTKLIQINPHATKPEEYAGITANARIKIQARKRIGTRDDDGTAIIEQWWVETDLLAYLPAWDLEDIQKGRDYAVITPQADFYPSWWYQPWEWQENQRQLLTRARSSMDIHPDDYQQLKASCHKIREQIGKEFLISRNGLAWGWKDFKII</sequence>
<name>B2JBX4_NOSP7</name>
<gene>
    <name evidence="1" type="ordered locus">Npun_DR008</name>
</gene>
<keyword evidence="2" id="KW-1185">Reference proteome</keyword>
<dbReference type="RefSeq" id="WP_012413359.1">
    <property type="nucleotide sequence ID" value="NC_010633.1"/>
</dbReference>
<accession>B2JBX4</accession>
<proteinExistence type="predicted"/>
<keyword evidence="1" id="KW-0614">Plasmid</keyword>
<protein>
    <submittedName>
        <fullName evidence="1">Uncharacterized protein</fullName>
    </submittedName>
</protein>
<dbReference type="AlphaFoldDB" id="B2JBX4"/>